<dbReference type="Gene3D" id="3.90.1720.10">
    <property type="entry name" value="endopeptidase domain like (from Nostoc punctiforme)"/>
    <property type="match status" value="1"/>
</dbReference>
<sequence>MWQLCEEPKPGDLIEIFCKDYTHWAIYERNSYVICVTPPGDNQGRFNFPFWSSKEVVKRELLKTVAAGCLYRVNNFLDHMCSPLPVDRILSHAKEKIGADMKYRGGGWQFVSHLRYGVAFTKQVRPPLGRPLAS</sequence>
<dbReference type="PANTHER" id="PTHR13943">
    <property type="entry name" value="HRAS-LIKE SUPPRESSOR - RELATED"/>
    <property type="match status" value="1"/>
</dbReference>
<evidence type="ECO:0000256" key="1">
    <source>
        <dbReference type="ARBA" id="ARBA00007824"/>
    </source>
</evidence>
<evidence type="ECO:0000256" key="4">
    <source>
        <dbReference type="ARBA" id="ARBA00023098"/>
    </source>
</evidence>
<dbReference type="PROSITE" id="PS51934">
    <property type="entry name" value="LRAT"/>
    <property type="match status" value="1"/>
</dbReference>
<evidence type="ECO:0000259" key="5">
    <source>
        <dbReference type="PROSITE" id="PS51934"/>
    </source>
</evidence>
<dbReference type="GO" id="GO:0070292">
    <property type="term" value="P:N-acylphosphatidylethanolamine metabolic process"/>
    <property type="evidence" value="ECO:0007669"/>
    <property type="project" value="TreeGrafter"/>
</dbReference>
<gene>
    <name evidence="6" type="ORF">J0S82_014575</name>
</gene>
<organism evidence="6 7">
    <name type="scientific">Galemys pyrenaicus</name>
    <name type="common">Iberian desman</name>
    <name type="synonym">Pyrenean desman</name>
    <dbReference type="NCBI Taxonomy" id="202257"/>
    <lineage>
        <taxon>Eukaryota</taxon>
        <taxon>Metazoa</taxon>
        <taxon>Chordata</taxon>
        <taxon>Craniata</taxon>
        <taxon>Vertebrata</taxon>
        <taxon>Euteleostomi</taxon>
        <taxon>Mammalia</taxon>
        <taxon>Eutheria</taxon>
        <taxon>Laurasiatheria</taxon>
        <taxon>Eulipotyphla</taxon>
        <taxon>Talpidae</taxon>
        <taxon>Galemys</taxon>
    </lineage>
</organism>
<dbReference type="GO" id="GO:0004623">
    <property type="term" value="F:phospholipase A2 activity"/>
    <property type="evidence" value="ECO:0007669"/>
    <property type="project" value="TreeGrafter"/>
</dbReference>
<accession>A0A8J6DVV6</accession>
<keyword evidence="6" id="KW-0012">Acyltransferase</keyword>
<proteinExistence type="inferred from homology"/>
<evidence type="ECO:0000313" key="7">
    <source>
        <dbReference type="Proteomes" id="UP000700334"/>
    </source>
</evidence>
<dbReference type="Pfam" id="PF04970">
    <property type="entry name" value="LRAT"/>
    <property type="match status" value="1"/>
</dbReference>
<keyword evidence="2" id="KW-0808">Transferase</keyword>
<dbReference type="OrthoDB" id="9664135at2759"/>
<dbReference type="GO" id="GO:0016410">
    <property type="term" value="F:N-acyltransferase activity"/>
    <property type="evidence" value="ECO:0007669"/>
    <property type="project" value="TreeGrafter"/>
</dbReference>
<dbReference type="GO" id="GO:0008970">
    <property type="term" value="F:phospholipase A1 activity"/>
    <property type="evidence" value="ECO:0007669"/>
    <property type="project" value="TreeGrafter"/>
</dbReference>
<dbReference type="EMBL" id="JAGFMF010011432">
    <property type="protein sequence ID" value="KAG8522579.1"/>
    <property type="molecule type" value="Genomic_DNA"/>
</dbReference>
<keyword evidence="3" id="KW-0378">Hydrolase</keyword>
<keyword evidence="4" id="KW-0443">Lipid metabolism</keyword>
<comment type="caution">
    <text evidence="6">The sequence shown here is derived from an EMBL/GenBank/DDBJ whole genome shotgun (WGS) entry which is preliminary data.</text>
</comment>
<feature type="domain" description="LRAT" evidence="5">
    <location>
        <begin position="13"/>
        <end position="123"/>
    </location>
</feature>
<comment type="similarity">
    <text evidence="1">Belongs to the H-rev107 family.</text>
</comment>
<dbReference type="PANTHER" id="PTHR13943:SF36">
    <property type="entry name" value="PHOSPHOLIPASE A AND ACYLTRANSFERASE 4"/>
    <property type="match status" value="1"/>
</dbReference>
<evidence type="ECO:0000256" key="3">
    <source>
        <dbReference type="ARBA" id="ARBA00022801"/>
    </source>
</evidence>
<dbReference type="AlphaFoldDB" id="A0A8J6DVV6"/>
<dbReference type="Proteomes" id="UP000700334">
    <property type="component" value="Unassembled WGS sequence"/>
</dbReference>
<protein>
    <submittedName>
        <fullName evidence="6">Phospholipase A and acyltransferase 4</fullName>
    </submittedName>
</protein>
<name>A0A8J6DVV6_GALPY</name>
<dbReference type="GO" id="GO:0005737">
    <property type="term" value="C:cytoplasm"/>
    <property type="evidence" value="ECO:0007669"/>
    <property type="project" value="TreeGrafter"/>
</dbReference>
<dbReference type="InterPro" id="IPR051496">
    <property type="entry name" value="H-rev107_PLA/AT"/>
</dbReference>
<dbReference type="InterPro" id="IPR007053">
    <property type="entry name" value="LRAT_dom"/>
</dbReference>
<reference evidence="6" key="1">
    <citation type="journal article" date="2021" name="Evol. Appl.">
        <title>The genome of the Pyrenean desman and the effects of bottlenecks and inbreeding on the genomic landscape of an endangered species.</title>
        <authorList>
            <person name="Escoda L."/>
            <person name="Castresana J."/>
        </authorList>
    </citation>
    <scope>NUCLEOTIDE SEQUENCE</scope>
    <source>
        <strain evidence="6">IBE-C5619</strain>
    </source>
</reference>
<evidence type="ECO:0000256" key="2">
    <source>
        <dbReference type="ARBA" id="ARBA00022679"/>
    </source>
</evidence>
<keyword evidence="7" id="KW-1185">Reference proteome</keyword>
<evidence type="ECO:0000313" key="6">
    <source>
        <dbReference type="EMBL" id="KAG8522579.1"/>
    </source>
</evidence>